<evidence type="ECO:0000313" key="4">
    <source>
        <dbReference type="EMBL" id="KAB1651230.1"/>
    </source>
</evidence>
<feature type="domain" description="Transglutaminase-like" evidence="3">
    <location>
        <begin position="238"/>
        <end position="296"/>
    </location>
</feature>
<dbReference type="PROSITE" id="PS51257">
    <property type="entry name" value="PROKAR_LIPOPROTEIN"/>
    <property type="match status" value="1"/>
</dbReference>
<organism evidence="4 5">
    <name type="scientific">Adlercreutzia muris</name>
    <dbReference type="NCBI Taxonomy" id="1796610"/>
    <lineage>
        <taxon>Bacteria</taxon>
        <taxon>Bacillati</taxon>
        <taxon>Actinomycetota</taxon>
        <taxon>Coriobacteriia</taxon>
        <taxon>Eggerthellales</taxon>
        <taxon>Eggerthellaceae</taxon>
        <taxon>Adlercreutzia</taxon>
    </lineage>
</organism>
<name>A0A7C8FWU7_9ACTN</name>
<accession>A0A7C8FWU7</accession>
<dbReference type="InterPro" id="IPR002931">
    <property type="entry name" value="Transglutaminase-like"/>
</dbReference>
<evidence type="ECO:0000256" key="1">
    <source>
        <dbReference type="SAM" id="MobiDB-lite"/>
    </source>
</evidence>
<reference evidence="4 5" key="1">
    <citation type="submission" date="2019-09" db="EMBL/GenBank/DDBJ databases">
        <title>Whole genome shotgun sequencing (WGS) of Ellagibacter isourolithinifaciens DSM 104140(T) and Adlercreutzia muris DSM 29508(T).</title>
        <authorList>
            <person name="Stoll D.A."/>
            <person name="Danylec N."/>
            <person name="Huch M."/>
        </authorList>
    </citation>
    <scope>NUCLEOTIDE SEQUENCE [LARGE SCALE GENOMIC DNA]</scope>
    <source>
        <strain evidence="4 5">DSM 29508</strain>
    </source>
</reference>
<gene>
    <name evidence="4" type="ORF">F8D48_02180</name>
</gene>
<dbReference type="PANTHER" id="PTHR33490:SF6">
    <property type="entry name" value="SLL1049 PROTEIN"/>
    <property type="match status" value="1"/>
</dbReference>
<feature type="chain" id="PRO_5029021310" evidence="2">
    <location>
        <begin position="26"/>
        <end position="329"/>
    </location>
</feature>
<dbReference type="Pfam" id="PF01841">
    <property type="entry name" value="Transglut_core"/>
    <property type="match status" value="1"/>
</dbReference>
<feature type="signal peptide" evidence="2">
    <location>
        <begin position="1"/>
        <end position="25"/>
    </location>
</feature>
<dbReference type="AlphaFoldDB" id="A0A7C8FWU7"/>
<comment type="caution">
    <text evidence="4">The sequence shown here is derived from an EMBL/GenBank/DDBJ whole genome shotgun (WGS) entry which is preliminary data.</text>
</comment>
<dbReference type="Proteomes" id="UP000479639">
    <property type="component" value="Unassembled WGS sequence"/>
</dbReference>
<evidence type="ECO:0000259" key="3">
    <source>
        <dbReference type="SMART" id="SM00460"/>
    </source>
</evidence>
<dbReference type="SUPFAM" id="SSF54001">
    <property type="entry name" value="Cysteine proteinases"/>
    <property type="match status" value="1"/>
</dbReference>
<dbReference type="SMART" id="SM00460">
    <property type="entry name" value="TGc"/>
    <property type="match status" value="1"/>
</dbReference>
<dbReference type="RefSeq" id="WP_151429779.1">
    <property type="nucleotide sequence ID" value="NZ_JANJZI010000007.1"/>
</dbReference>
<proteinExistence type="predicted"/>
<evidence type="ECO:0000256" key="2">
    <source>
        <dbReference type="SAM" id="SignalP"/>
    </source>
</evidence>
<keyword evidence="5" id="KW-1185">Reference proteome</keyword>
<feature type="region of interest" description="Disordered" evidence="1">
    <location>
        <begin position="33"/>
        <end position="58"/>
    </location>
</feature>
<protein>
    <submittedName>
        <fullName evidence="4">Transglutaminase domain-containing protein</fullName>
    </submittedName>
</protein>
<evidence type="ECO:0000313" key="5">
    <source>
        <dbReference type="Proteomes" id="UP000479639"/>
    </source>
</evidence>
<feature type="compositionally biased region" description="Low complexity" evidence="1">
    <location>
        <begin position="40"/>
        <end position="51"/>
    </location>
</feature>
<dbReference type="PANTHER" id="PTHR33490">
    <property type="entry name" value="BLR5614 PROTEIN-RELATED"/>
    <property type="match status" value="1"/>
</dbReference>
<dbReference type="EMBL" id="WAJS01000004">
    <property type="protein sequence ID" value="KAB1651230.1"/>
    <property type="molecule type" value="Genomic_DNA"/>
</dbReference>
<dbReference type="Gene3D" id="3.10.620.30">
    <property type="match status" value="1"/>
</dbReference>
<dbReference type="InterPro" id="IPR038765">
    <property type="entry name" value="Papain-like_cys_pep_sf"/>
</dbReference>
<sequence length="329" mass="33680">MAHLRRHSAPVAAALALLLCATALAGCGSGGDGGGGGGTPAAPGASEPAAEGDGGTTAGPAFTVPGSVALSAFHGDFAETGNGCSIDVSAVADGYVGASAKSDSRLKFQVSKGEASYNYDLPSDGTPIVAPLNMGSGSYSFRVMQNTSGNNYVELFATTADVSLASEQAPFLVPNMFVNYDESSAVVAKARELAQGAANQGDVVRSIYQWVVANISYDHDKAAELASVTGYVPDPDATLAAGTGICFDYASLGAAMLRSLGIPCQLITGYVAPDDIYHAWNMVYIDGEWVSVEISIQPNSWTRVDLTFAASGASSTIGDGTGYTDRYTY</sequence>
<keyword evidence="2" id="KW-0732">Signal</keyword>